<dbReference type="InterPro" id="IPR008160">
    <property type="entry name" value="Collagen"/>
</dbReference>
<dbReference type="Proteomes" id="UP001356427">
    <property type="component" value="Unassembled WGS sequence"/>
</dbReference>
<dbReference type="GO" id="GO:0034755">
    <property type="term" value="P:iron ion transmembrane transport"/>
    <property type="evidence" value="ECO:0007669"/>
    <property type="project" value="UniProtKB-UniRule"/>
</dbReference>
<protein>
    <recommendedName>
        <fullName evidence="13">Scavenger receptor class A member 5</fullName>
    </recommendedName>
</protein>
<comment type="similarity">
    <text evidence="13">Belongs to the SCARA5 family.</text>
</comment>
<keyword evidence="10 14" id="KW-1015">Disulfide bond</keyword>
<dbReference type="PANTHER" id="PTHR43289:SF14">
    <property type="entry name" value="LYMPHOKINE-ACTIVATED KILLER T-CELL-ORIGINATED PROTEIN KINASE"/>
    <property type="match status" value="1"/>
</dbReference>
<feature type="coiled-coil region" evidence="13">
    <location>
        <begin position="92"/>
        <end position="160"/>
    </location>
</feature>
<evidence type="ECO:0000256" key="16">
    <source>
        <dbReference type="SAM" id="Phobius"/>
    </source>
</evidence>
<sequence>MENKAMYLSTYEERENGSIYEEGYDGRNLSKLNLCEDAGSAKRRRKQDNCCSQLNALSAIKYAIVSLYILVLLSIFGLCLAVSRSQMSSEKQEALMENMTRMEDRSRELQQSLGDISSQADLLENIWKLESLLQNHSESLKQLGRAVSGLERDIRDLQGHCQSTDSTMEQLGDRVSVLNRSTERNVSRLSNQLVQASVSLHDHNLLLRSTADQVDQLKDRLEEVGWTVGAVNHTFTSDISVHHLKIQDLQVQISNASQDAMYMRETQVHMEETLKNEVEILSTITEDLRLKDWEHSYILKNITFLEGPPGPKGEKGDVGPLGATGVAGLTGMRGFTGEKGIQGPRGLKGPSGSDGLQGENGDMGPEGPKGDRGERGLKGEKGDRGDRGEKTVDETLVRLVNGSGPHEGRVEVFHERRWGTVCDDVWDKKDGDVVCRMLGYTGAFEIHKTGRFGQGTGLIWMDDVACVGNEDTIHQCKFSGWGKTNCGHVEDAGHNTIQERMDSTIASDVNGFKTPCKPDRVKSLLSGGTASPRTPITIPASPFMKKLGCGTGVNVYLMNRVGKLNLSPWAVKKINNKCASKQVGVYQRRLCDEAKILKGLQHPNIVGFRAFTTANDGSKCLAMEYGGEQSLNDLIERRREEGLKAYPAATIEKVALHVARGLQYLHNEKKLLHGDMKSCNVVIKGDFETVKICDVGVSLQLDENMKVSNPKAEYVGTEPWKPKEALEEGGVITDKADIFAYGLTLWEMMTLAMPHLEMENSEEEDDSMDEDDFDEDAYYEKLGTRPALDSDSLGGAYQRMVELFWLCTEENPQKRPSAAQIVQVLESNMQADNKNSEVIVID</sequence>
<accession>A0AAN8L0C3</accession>
<keyword evidence="13" id="KW-0410">Iron transport</keyword>
<feature type="domain" description="SRCR" evidence="18">
    <location>
        <begin position="397"/>
        <end position="493"/>
    </location>
</feature>
<dbReference type="PROSITE" id="PS00420">
    <property type="entry name" value="SRCR_1"/>
    <property type="match status" value="1"/>
</dbReference>
<keyword evidence="8 13" id="KW-1133">Transmembrane helix</keyword>
<dbReference type="HAMAP" id="MF_03070">
    <property type="entry name" value="SCARA5"/>
    <property type="match status" value="1"/>
</dbReference>
<keyword evidence="6" id="KW-0067">ATP-binding</keyword>
<evidence type="ECO:0000313" key="20">
    <source>
        <dbReference type="Proteomes" id="UP001356427"/>
    </source>
</evidence>
<dbReference type="GO" id="GO:0006897">
    <property type="term" value="P:endocytosis"/>
    <property type="evidence" value="ECO:0007669"/>
    <property type="project" value="UniProtKB-UniRule"/>
</dbReference>
<evidence type="ECO:0000256" key="10">
    <source>
        <dbReference type="ARBA" id="ARBA00023157"/>
    </source>
</evidence>
<evidence type="ECO:0000313" key="19">
    <source>
        <dbReference type="EMBL" id="KAK6295210.1"/>
    </source>
</evidence>
<feature type="transmembrane region" description="Helical" evidence="16">
    <location>
        <begin position="62"/>
        <end position="83"/>
    </location>
</feature>
<evidence type="ECO:0000256" key="8">
    <source>
        <dbReference type="ARBA" id="ARBA00022989"/>
    </source>
</evidence>
<dbReference type="Pfam" id="PF01391">
    <property type="entry name" value="Collagen"/>
    <property type="match status" value="1"/>
</dbReference>
<feature type="disulfide bond" evidence="14">
    <location>
        <begin position="422"/>
        <end position="486"/>
    </location>
</feature>
<dbReference type="GO" id="GO:0006879">
    <property type="term" value="P:intracellular iron ion homeostasis"/>
    <property type="evidence" value="ECO:0007669"/>
    <property type="project" value="UniProtKB-UniRule"/>
</dbReference>
<dbReference type="PRINTS" id="PR00258">
    <property type="entry name" value="SPERACTRCPTR"/>
</dbReference>
<evidence type="ECO:0000256" key="12">
    <source>
        <dbReference type="ARBA" id="ARBA00023180"/>
    </source>
</evidence>
<keyword evidence="5" id="KW-0418">Kinase</keyword>
<dbReference type="SMART" id="SM00220">
    <property type="entry name" value="S_TKc"/>
    <property type="match status" value="1"/>
</dbReference>
<dbReference type="FunFam" id="3.10.250.10:FF:000011">
    <property type="entry name" value="Scavenger receptor class A member 5"/>
    <property type="match status" value="1"/>
</dbReference>
<dbReference type="InterPro" id="IPR000719">
    <property type="entry name" value="Prot_kinase_dom"/>
</dbReference>
<evidence type="ECO:0000256" key="1">
    <source>
        <dbReference type="ARBA" id="ARBA00004606"/>
    </source>
</evidence>
<dbReference type="SUPFAM" id="SSF56112">
    <property type="entry name" value="Protein kinase-like (PK-like)"/>
    <property type="match status" value="1"/>
</dbReference>
<evidence type="ECO:0000256" key="5">
    <source>
        <dbReference type="ARBA" id="ARBA00022777"/>
    </source>
</evidence>
<feature type="topological domain" description="Extracellular" evidence="13">
    <location>
        <begin position="84"/>
        <end position="842"/>
    </location>
</feature>
<dbReference type="InterPro" id="IPR001190">
    <property type="entry name" value="SRCR"/>
</dbReference>
<dbReference type="GO" id="GO:0070287">
    <property type="term" value="F:ferritin receptor activity"/>
    <property type="evidence" value="ECO:0007669"/>
    <property type="project" value="UniProtKB-UniRule"/>
</dbReference>
<feature type="disulfide bond" evidence="14">
    <location>
        <begin position="466"/>
        <end position="476"/>
    </location>
</feature>
<evidence type="ECO:0000256" key="11">
    <source>
        <dbReference type="ARBA" id="ARBA00023170"/>
    </source>
</evidence>
<feature type="compositionally biased region" description="Basic and acidic residues" evidence="15">
    <location>
        <begin position="368"/>
        <end position="390"/>
    </location>
</feature>
<evidence type="ECO:0000259" key="18">
    <source>
        <dbReference type="PROSITE" id="PS50287"/>
    </source>
</evidence>
<keyword evidence="12" id="KW-0325">Glycoprotein</keyword>
<keyword evidence="13" id="KW-0175">Coiled coil</keyword>
<dbReference type="PANTHER" id="PTHR43289">
    <property type="entry name" value="MITOGEN-ACTIVATED PROTEIN KINASE KINASE KINASE 20-RELATED"/>
    <property type="match status" value="1"/>
</dbReference>
<dbReference type="Gene3D" id="1.10.510.10">
    <property type="entry name" value="Transferase(Phosphotransferase) domain 1"/>
    <property type="match status" value="1"/>
</dbReference>
<keyword evidence="4" id="KW-0547">Nucleotide-binding</keyword>
<comment type="subcellular location">
    <subcellularLocation>
        <location evidence="13">Cell membrane</location>
        <topology evidence="13">Single-pass type II membrane protein</topology>
    </subcellularLocation>
    <subcellularLocation>
        <location evidence="1">Membrane</location>
        <topology evidence="1">Single-pass type II membrane protein</topology>
    </subcellularLocation>
</comment>
<dbReference type="InterPro" id="IPR034726">
    <property type="entry name" value="SCARA5"/>
</dbReference>
<evidence type="ECO:0000256" key="4">
    <source>
        <dbReference type="ARBA" id="ARBA00022741"/>
    </source>
</evidence>
<keyword evidence="2" id="KW-0808">Transferase</keyword>
<dbReference type="Gene3D" id="3.10.250.10">
    <property type="entry name" value="SRCR-like domain"/>
    <property type="match status" value="1"/>
</dbReference>
<dbReference type="PROSITE" id="PS50287">
    <property type="entry name" value="SRCR_2"/>
    <property type="match status" value="1"/>
</dbReference>
<evidence type="ECO:0000259" key="17">
    <source>
        <dbReference type="PROSITE" id="PS50011"/>
    </source>
</evidence>
<evidence type="ECO:0000256" key="6">
    <source>
        <dbReference type="ARBA" id="ARBA00022840"/>
    </source>
</evidence>
<dbReference type="EMBL" id="JAGTTL010000034">
    <property type="protein sequence ID" value="KAK6295210.1"/>
    <property type="molecule type" value="Genomic_DNA"/>
</dbReference>
<dbReference type="InterPro" id="IPR011009">
    <property type="entry name" value="Kinase-like_dom_sf"/>
</dbReference>
<evidence type="ECO:0000256" key="13">
    <source>
        <dbReference type="HAMAP-Rule" id="MF_03070"/>
    </source>
</evidence>
<dbReference type="SUPFAM" id="SSF56487">
    <property type="entry name" value="SRCR-like"/>
    <property type="match status" value="1"/>
</dbReference>
<dbReference type="Pfam" id="PF00069">
    <property type="entry name" value="Pkinase"/>
    <property type="match status" value="1"/>
</dbReference>
<dbReference type="GO" id="GO:0005524">
    <property type="term" value="F:ATP binding"/>
    <property type="evidence" value="ECO:0007669"/>
    <property type="project" value="UniProtKB-KW"/>
</dbReference>
<keyword evidence="3 13" id="KW-0812">Transmembrane</keyword>
<dbReference type="AlphaFoldDB" id="A0AAN8L0C3"/>
<evidence type="ECO:0000256" key="7">
    <source>
        <dbReference type="ARBA" id="ARBA00022968"/>
    </source>
</evidence>
<gene>
    <name evidence="13" type="primary">SCARA5</name>
    <name evidence="19" type="ORF">J4Q44_G00344360</name>
</gene>
<comment type="function">
    <text evidence="13">Ferritin receptor that mediates non-transferrin-dependent delivery of iron. Mediates cellular uptake of ferritin-bound iron by stimulating ferritin endocytosis from the cell surface with consequent iron delivery within the cell. Delivery of iron to cells by ferritin is required for the development of specific cell types, suggesting the existence of cell type-specific mechanisms of iron traffic in organogenesis, which alternatively utilize transferrin or non-transferrin iron delivery pathways.</text>
</comment>
<keyword evidence="13" id="KW-0408">Iron</keyword>
<dbReference type="GO" id="GO:0005886">
    <property type="term" value="C:plasma membrane"/>
    <property type="evidence" value="ECO:0007669"/>
    <property type="project" value="UniProtKB-SubCell"/>
</dbReference>
<dbReference type="Pfam" id="PF00530">
    <property type="entry name" value="SRCR"/>
    <property type="match status" value="1"/>
</dbReference>
<keyword evidence="9 13" id="KW-0472">Membrane</keyword>
<comment type="caution">
    <text evidence="14">Lacks conserved residue(s) required for the propagation of feature annotation.</text>
</comment>
<dbReference type="GO" id="GO:0004674">
    <property type="term" value="F:protein serine/threonine kinase activity"/>
    <property type="evidence" value="ECO:0007669"/>
    <property type="project" value="InterPro"/>
</dbReference>
<dbReference type="SMART" id="SM00202">
    <property type="entry name" value="SR"/>
    <property type="match status" value="1"/>
</dbReference>
<dbReference type="PROSITE" id="PS50011">
    <property type="entry name" value="PROTEIN_KINASE_DOM"/>
    <property type="match status" value="1"/>
</dbReference>
<dbReference type="InterPro" id="IPR008271">
    <property type="entry name" value="Ser/Thr_kinase_AS"/>
</dbReference>
<evidence type="ECO:0000256" key="15">
    <source>
        <dbReference type="SAM" id="MobiDB-lite"/>
    </source>
</evidence>
<keyword evidence="13" id="KW-1003">Cell membrane</keyword>
<evidence type="ECO:0000256" key="14">
    <source>
        <dbReference type="PROSITE-ProRule" id="PRU00196"/>
    </source>
</evidence>
<keyword evidence="13" id="KW-0813">Transport</keyword>
<proteinExistence type="inferred from homology"/>
<dbReference type="InterPro" id="IPR036772">
    <property type="entry name" value="SRCR-like_dom_sf"/>
</dbReference>
<keyword evidence="13" id="KW-0406">Ion transport</keyword>
<dbReference type="PROSITE" id="PS00108">
    <property type="entry name" value="PROTEIN_KINASE_ST"/>
    <property type="match status" value="1"/>
</dbReference>
<comment type="caution">
    <text evidence="19">The sequence shown here is derived from an EMBL/GenBank/DDBJ whole genome shotgun (WGS) entry which is preliminary data.</text>
</comment>
<keyword evidence="20" id="KW-1185">Reference proteome</keyword>
<evidence type="ECO:0000256" key="3">
    <source>
        <dbReference type="ARBA" id="ARBA00022692"/>
    </source>
</evidence>
<comment type="subunit">
    <text evidence="13">Homotrimer.</text>
</comment>
<feature type="domain" description="Protein kinase" evidence="17">
    <location>
        <begin position="541"/>
        <end position="829"/>
    </location>
</feature>
<name>A0AAN8L0C3_9TELE</name>
<organism evidence="19 20">
    <name type="scientific">Coregonus suidteri</name>
    <dbReference type="NCBI Taxonomy" id="861788"/>
    <lineage>
        <taxon>Eukaryota</taxon>
        <taxon>Metazoa</taxon>
        <taxon>Chordata</taxon>
        <taxon>Craniata</taxon>
        <taxon>Vertebrata</taxon>
        <taxon>Euteleostomi</taxon>
        <taxon>Actinopterygii</taxon>
        <taxon>Neopterygii</taxon>
        <taxon>Teleostei</taxon>
        <taxon>Protacanthopterygii</taxon>
        <taxon>Salmoniformes</taxon>
        <taxon>Salmonidae</taxon>
        <taxon>Coregoninae</taxon>
        <taxon>Coregonus</taxon>
    </lineage>
</organism>
<feature type="topological domain" description="Cytoplasmic" evidence="13">
    <location>
        <begin position="1"/>
        <end position="62"/>
    </location>
</feature>
<dbReference type="CDD" id="cd14001">
    <property type="entry name" value="PKc_TOPK"/>
    <property type="match status" value="1"/>
</dbReference>
<reference evidence="19 20" key="1">
    <citation type="submission" date="2021-04" db="EMBL/GenBank/DDBJ databases">
        <authorList>
            <person name="De Guttry C."/>
            <person name="Zahm M."/>
            <person name="Klopp C."/>
            <person name="Cabau C."/>
            <person name="Louis A."/>
            <person name="Berthelot C."/>
            <person name="Parey E."/>
            <person name="Roest Crollius H."/>
            <person name="Montfort J."/>
            <person name="Robinson-Rechavi M."/>
            <person name="Bucao C."/>
            <person name="Bouchez O."/>
            <person name="Gislard M."/>
            <person name="Lluch J."/>
            <person name="Milhes M."/>
            <person name="Lampietro C."/>
            <person name="Lopez Roques C."/>
            <person name="Donnadieu C."/>
            <person name="Braasch I."/>
            <person name="Desvignes T."/>
            <person name="Postlethwait J."/>
            <person name="Bobe J."/>
            <person name="Wedekind C."/>
            <person name="Guiguen Y."/>
        </authorList>
    </citation>
    <scope>NUCLEOTIDE SEQUENCE [LARGE SCALE GENOMIC DNA]</scope>
    <source>
        <strain evidence="19">Cs_M1</strain>
        <tissue evidence="19">Blood</tissue>
    </source>
</reference>
<keyword evidence="7 13" id="KW-0735">Signal-anchor</keyword>
<keyword evidence="11 13" id="KW-0675">Receptor</keyword>
<feature type="region of interest" description="Disordered" evidence="15">
    <location>
        <begin position="332"/>
        <end position="390"/>
    </location>
</feature>
<evidence type="ECO:0000256" key="9">
    <source>
        <dbReference type="ARBA" id="ARBA00023136"/>
    </source>
</evidence>
<evidence type="ECO:0000256" key="2">
    <source>
        <dbReference type="ARBA" id="ARBA00022679"/>
    </source>
</evidence>
<dbReference type="InterPro" id="IPR041989">
    <property type="entry name" value="PKc_TOPK"/>
</dbReference>